<evidence type="ECO:0000313" key="1">
    <source>
        <dbReference type="EMBL" id="WWX24402.1"/>
    </source>
</evidence>
<organism evidence="1 2">
    <name type="scientific">Pseudodesulfovibrio methanolicus</name>
    <dbReference type="NCBI Taxonomy" id="3126690"/>
    <lineage>
        <taxon>Bacteria</taxon>
        <taxon>Pseudomonadati</taxon>
        <taxon>Thermodesulfobacteriota</taxon>
        <taxon>Desulfovibrionia</taxon>
        <taxon>Desulfovibrionales</taxon>
        <taxon>Desulfovibrionaceae</taxon>
    </lineage>
</organism>
<evidence type="ECO:0000313" key="2">
    <source>
        <dbReference type="Proteomes" id="UP001385389"/>
    </source>
</evidence>
<gene>
    <name evidence="1" type="ORF">V8V93_09360</name>
</gene>
<dbReference type="EMBL" id="CP146609">
    <property type="protein sequence ID" value="WWX24402.1"/>
    <property type="molecule type" value="Genomic_DNA"/>
</dbReference>
<sequence length="407" mass="44511">MNTTLIEQYTAAVLEFGFRADQAADHAPMHPDAADPTDLAAFAERSLRILGKSKGETLVLFGLGNGEHALALAAGLPETARLVVCEADPATARAFLAAHPAWNAPDSRCLVLADTSPWAQLYLLAMSGIAPDNAVLALNPALPEDTRAQYRNLQRLFVNAKPHLALNSSYLSHVGVQAPDLSVGVILAPDEPGLDEFFAQFPDWVREVVVLWDAEETPGRDFACAAPVRHLARPLVDFASQRNRVLDECAGDWVLCLDGDERFSEDVWGLLPACLLVKRLTACWFPRMTLYPDESRCKAGYGLWPDLQLRLFRNEEGVRFTRPVHERLTGVKGRTALVLDAPILHYSRLTKSPEALAAKLKRFDTASGGGISHVLSDDYPTIPRALLSEATFLVGSLSMLLLEENPA</sequence>
<name>A0ABZ2J0D2_9BACT</name>
<dbReference type="RefSeq" id="WP_338670075.1">
    <property type="nucleotide sequence ID" value="NZ_CP146609.1"/>
</dbReference>
<accession>A0ABZ2J0D2</accession>
<dbReference type="InterPro" id="IPR029044">
    <property type="entry name" value="Nucleotide-diphossugar_trans"/>
</dbReference>
<keyword evidence="2" id="KW-1185">Reference proteome</keyword>
<dbReference type="Proteomes" id="UP001385389">
    <property type="component" value="Chromosome"/>
</dbReference>
<proteinExistence type="predicted"/>
<protein>
    <submittedName>
        <fullName evidence="1">Glycosyl transferase family 2</fullName>
    </submittedName>
</protein>
<keyword evidence="1" id="KW-0808">Transferase</keyword>
<dbReference type="SUPFAM" id="SSF53448">
    <property type="entry name" value="Nucleotide-diphospho-sugar transferases"/>
    <property type="match status" value="1"/>
</dbReference>
<dbReference type="GO" id="GO:0016740">
    <property type="term" value="F:transferase activity"/>
    <property type="evidence" value="ECO:0007669"/>
    <property type="project" value="UniProtKB-KW"/>
</dbReference>
<reference evidence="1 2" key="1">
    <citation type="submission" date="2024-03" db="EMBL/GenBank/DDBJ databases">
        <title>Phenotype and Genome Characterization of a Sulfate-Reducing Bacterium Pseudodesulfovibrio sp. strain 5S69, isolated from Petroleum Reservoir in Tatarstan (Russia).</title>
        <authorList>
            <person name="Bidzhieva S.K."/>
            <person name="Kadnikov V."/>
            <person name="Tourova T.P."/>
            <person name="Samigullina S.R."/>
            <person name="Sokolova D.S."/>
            <person name="Poltaraus A.B."/>
            <person name="Avtukh A.N."/>
            <person name="Tereshina V.M."/>
            <person name="Mardanov A.V."/>
            <person name="Nazina T.N."/>
        </authorList>
    </citation>
    <scope>NUCLEOTIDE SEQUENCE [LARGE SCALE GENOMIC DNA]</scope>
    <source>
        <strain evidence="1 2">5S69</strain>
    </source>
</reference>